<evidence type="ECO:0000256" key="8">
    <source>
        <dbReference type="PROSITE-ProRule" id="PRU01263"/>
    </source>
</evidence>
<dbReference type="GeneID" id="112050918"/>
<evidence type="ECO:0000256" key="6">
    <source>
        <dbReference type="ARBA" id="ARBA00023242"/>
    </source>
</evidence>
<feature type="domain" description="C2H2-type" evidence="9">
    <location>
        <begin position="637"/>
        <end position="664"/>
    </location>
</feature>
<dbReference type="SMART" id="SM00355">
    <property type="entry name" value="ZnF_C2H2"/>
    <property type="match status" value="5"/>
</dbReference>
<dbReference type="Pfam" id="PF07776">
    <property type="entry name" value="zf-AD"/>
    <property type="match status" value="1"/>
</dbReference>
<dbReference type="Gene3D" id="3.40.1800.20">
    <property type="match status" value="1"/>
</dbReference>
<dbReference type="PROSITE" id="PS50157">
    <property type="entry name" value="ZINC_FINGER_C2H2_2"/>
    <property type="match status" value="4"/>
</dbReference>
<gene>
    <name evidence="12" type="primary">LOC112050918</name>
</gene>
<keyword evidence="6" id="KW-0539">Nucleus</keyword>
<dbReference type="Proteomes" id="UP001652582">
    <property type="component" value="Chromosome 19"/>
</dbReference>
<evidence type="ECO:0000256" key="1">
    <source>
        <dbReference type="ARBA" id="ARBA00004123"/>
    </source>
</evidence>
<dbReference type="InterPro" id="IPR036236">
    <property type="entry name" value="Znf_C2H2_sf"/>
</dbReference>
<evidence type="ECO:0000259" key="9">
    <source>
        <dbReference type="PROSITE" id="PS50157"/>
    </source>
</evidence>
<reference evidence="12" key="1">
    <citation type="submission" date="2025-08" db="UniProtKB">
        <authorList>
            <consortium name="RefSeq"/>
        </authorList>
    </citation>
    <scope>IDENTIFICATION</scope>
</reference>
<evidence type="ECO:0000256" key="4">
    <source>
        <dbReference type="ARBA" id="ARBA00022771"/>
    </source>
</evidence>
<feature type="domain" description="C2H2-type" evidence="9">
    <location>
        <begin position="693"/>
        <end position="720"/>
    </location>
</feature>
<dbReference type="PROSITE" id="PS00028">
    <property type="entry name" value="ZINC_FINGER_C2H2_1"/>
    <property type="match status" value="4"/>
</dbReference>
<feature type="binding site" evidence="8">
    <location>
        <position position="509"/>
    </location>
    <ligand>
        <name>Zn(2+)</name>
        <dbReference type="ChEBI" id="CHEBI:29105"/>
    </ligand>
</feature>
<dbReference type="PROSITE" id="PS51915">
    <property type="entry name" value="ZAD"/>
    <property type="match status" value="1"/>
</dbReference>
<dbReference type="InterPro" id="IPR012934">
    <property type="entry name" value="Znf_AD"/>
</dbReference>
<feature type="binding site" evidence="8">
    <location>
        <position position="463"/>
    </location>
    <ligand>
        <name>Zn(2+)</name>
        <dbReference type="ChEBI" id="CHEBI:29105"/>
    </ligand>
</feature>
<keyword evidence="5 8" id="KW-0862">Zinc</keyword>
<feature type="binding site" evidence="8">
    <location>
        <position position="460"/>
    </location>
    <ligand>
        <name>Zn(2+)</name>
        <dbReference type="ChEBI" id="CHEBI:29105"/>
    </ligand>
</feature>
<protein>
    <submittedName>
        <fullName evidence="12">Uncharacterized protein LOC112050918 isoform X1</fullName>
    </submittedName>
</protein>
<dbReference type="SUPFAM" id="SSF57716">
    <property type="entry name" value="Glucocorticoid receptor-like (DNA-binding domain)"/>
    <property type="match status" value="1"/>
</dbReference>
<evidence type="ECO:0000256" key="2">
    <source>
        <dbReference type="ARBA" id="ARBA00022723"/>
    </source>
</evidence>
<dbReference type="PANTHER" id="PTHR24381">
    <property type="entry name" value="ZINC FINGER PROTEIN"/>
    <property type="match status" value="1"/>
</dbReference>
<keyword evidence="4 7" id="KW-0863">Zinc-finger</keyword>
<dbReference type="Gene3D" id="3.30.160.60">
    <property type="entry name" value="Classic Zinc Finger"/>
    <property type="match status" value="3"/>
</dbReference>
<evidence type="ECO:0000259" key="10">
    <source>
        <dbReference type="PROSITE" id="PS51915"/>
    </source>
</evidence>
<feature type="domain" description="C2H2-type" evidence="9">
    <location>
        <begin position="665"/>
        <end position="692"/>
    </location>
</feature>
<accession>A0ABM3LW06</accession>
<evidence type="ECO:0000256" key="7">
    <source>
        <dbReference type="PROSITE-ProRule" id="PRU00042"/>
    </source>
</evidence>
<evidence type="ECO:0000256" key="5">
    <source>
        <dbReference type="ARBA" id="ARBA00022833"/>
    </source>
</evidence>
<feature type="binding site" evidence="8">
    <location>
        <position position="506"/>
    </location>
    <ligand>
        <name>Zn(2+)</name>
        <dbReference type="ChEBI" id="CHEBI:29105"/>
    </ligand>
</feature>
<name>A0ABM3LW06_BICAN</name>
<evidence type="ECO:0000256" key="3">
    <source>
        <dbReference type="ARBA" id="ARBA00022737"/>
    </source>
</evidence>
<keyword evidence="11" id="KW-1185">Reference proteome</keyword>
<sequence>MEEKSFVWTSDITKRFFEFRFEHEWLFKQKKQPWTEFHKILLENGFPKQMTMNHIRKKWSYTYDAYRLAKKTKNKDWKYYRMFDKHFGKKVLDKYESWNDEWRLKLIICICEAKEVKLDFHNMWRTVERALRFQDLPIDCCIQDLKGLWHYIKVTFNRKHRLILKKSLNAEDWALYPTVLEYYQRFEPEHLARLENMPAARLARLELRKKHVPRGTYSRDNDTEDFQWSKDITESFIQIRLQNDWLFRDRKWAWNNLRAMMISEYGFPQTLSSRELSRKWAATYGEYQKAKATNNKSWVYYNLLELYLGEGSLSLNPMVGWQEEWVQNLISVRTDLEHLFKFSEKNIQQAWGEVEKRLRTVGIPIDHSLLDIEDIWIHLLRTYKWKRKFANKGILNEQWPYFEAMAKYMETNETHIKHKHEHFDDAVVDDDVEDDMKLFDLKQRLSLVKPKFEAMDVNMCRCCSNDDGCVGIYDQMDECGVDLVHKLKTICGVEIEPSDTLPSQICLNCLKELENAYKFRRKCQDADKVFRDQASQVKVETHQNYHPNNIDTIDNAQDTIAFEIDSHYDDQSTEVSTGILTESAKIQKPTIKRERKMLKKNKVRKSRYDYWKICEICGKNTRNLISHLESHSSDRIYSCEVCGKKFKFKSGLIIHKAAHSTTPKKTCEVCGKNFYIMAQYRKHFAFHANERKFGCETCGKRFNSMDILRVHTRSHTDERPFSCSECGKTFRTSGCVSRHRRIVHRNIKISKKVEQKL</sequence>
<keyword evidence="2 8" id="KW-0479">Metal-binding</keyword>
<feature type="domain" description="ZAD" evidence="10">
    <location>
        <begin position="458"/>
        <end position="533"/>
    </location>
</feature>
<comment type="subcellular location">
    <subcellularLocation>
        <location evidence="1">Nucleus</location>
    </subcellularLocation>
</comment>
<dbReference type="PANTHER" id="PTHR24381:SF393">
    <property type="entry name" value="CHROMATIN-LINKED ADAPTOR FOR MSL PROTEINS, ISOFORM B"/>
    <property type="match status" value="1"/>
</dbReference>
<dbReference type="SMART" id="SM00868">
    <property type="entry name" value="zf-AD"/>
    <property type="match status" value="1"/>
</dbReference>
<dbReference type="InterPro" id="IPR013087">
    <property type="entry name" value="Znf_C2H2_type"/>
</dbReference>
<evidence type="ECO:0000313" key="11">
    <source>
        <dbReference type="Proteomes" id="UP001652582"/>
    </source>
</evidence>
<dbReference type="SUPFAM" id="SSF57667">
    <property type="entry name" value="beta-beta-alpha zinc fingers"/>
    <property type="match status" value="2"/>
</dbReference>
<proteinExistence type="predicted"/>
<dbReference type="Pfam" id="PF00096">
    <property type="entry name" value="zf-C2H2"/>
    <property type="match status" value="2"/>
</dbReference>
<organism evidence="11 12">
    <name type="scientific">Bicyclus anynana</name>
    <name type="common">Squinting bush brown butterfly</name>
    <dbReference type="NCBI Taxonomy" id="110368"/>
    <lineage>
        <taxon>Eukaryota</taxon>
        <taxon>Metazoa</taxon>
        <taxon>Ecdysozoa</taxon>
        <taxon>Arthropoda</taxon>
        <taxon>Hexapoda</taxon>
        <taxon>Insecta</taxon>
        <taxon>Pterygota</taxon>
        <taxon>Neoptera</taxon>
        <taxon>Endopterygota</taxon>
        <taxon>Lepidoptera</taxon>
        <taxon>Glossata</taxon>
        <taxon>Ditrysia</taxon>
        <taxon>Papilionoidea</taxon>
        <taxon>Nymphalidae</taxon>
        <taxon>Satyrinae</taxon>
        <taxon>Satyrini</taxon>
        <taxon>Mycalesina</taxon>
        <taxon>Bicyclus</taxon>
    </lineage>
</organism>
<dbReference type="RefSeq" id="XP_052743256.1">
    <property type="nucleotide sequence ID" value="XM_052887296.1"/>
</dbReference>
<keyword evidence="3" id="KW-0677">Repeat</keyword>
<feature type="domain" description="C2H2-type" evidence="9">
    <location>
        <begin position="721"/>
        <end position="749"/>
    </location>
</feature>
<evidence type="ECO:0000313" key="12">
    <source>
        <dbReference type="RefSeq" id="XP_052743256.1"/>
    </source>
</evidence>